<evidence type="ECO:0000256" key="1">
    <source>
        <dbReference type="ARBA" id="ARBA00006249"/>
    </source>
</evidence>
<proteinExistence type="inferred from homology"/>
<dbReference type="Proteomes" id="UP001596957">
    <property type="component" value="Unassembled WGS sequence"/>
</dbReference>
<feature type="signal peptide" evidence="8">
    <location>
        <begin position="1"/>
        <end position="30"/>
    </location>
</feature>
<evidence type="ECO:0000256" key="3">
    <source>
        <dbReference type="ARBA" id="ARBA00022723"/>
    </source>
</evidence>
<evidence type="ECO:0000256" key="6">
    <source>
        <dbReference type="ARBA" id="ARBA00022837"/>
    </source>
</evidence>
<keyword evidence="10" id="KW-1185">Reference proteome</keyword>
<dbReference type="InterPro" id="IPR011118">
    <property type="entry name" value="Tannase/feruloyl_esterase"/>
</dbReference>
<reference evidence="10" key="1">
    <citation type="journal article" date="2019" name="Int. J. Syst. Evol. Microbiol.">
        <title>The Global Catalogue of Microorganisms (GCM) 10K type strain sequencing project: providing services to taxonomists for standard genome sequencing and annotation.</title>
        <authorList>
            <consortium name="The Broad Institute Genomics Platform"/>
            <consortium name="The Broad Institute Genome Sequencing Center for Infectious Disease"/>
            <person name="Wu L."/>
            <person name="Ma J."/>
        </authorList>
    </citation>
    <scope>NUCLEOTIDE SEQUENCE [LARGE SCALE GENOMIC DNA]</scope>
    <source>
        <strain evidence="10">CGMCC 4.7198</strain>
    </source>
</reference>
<name>A0ABW2VZF1_9ACTN</name>
<dbReference type="Gene3D" id="3.40.50.1820">
    <property type="entry name" value="alpha/beta hydrolase"/>
    <property type="match status" value="1"/>
</dbReference>
<dbReference type="PANTHER" id="PTHR33938">
    <property type="entry name" value="FERULOYL ESTERASE B-RELATED"/>
    <property type="match status" value="1"/>
</dbReference>
<evidence type="ECO:0000256" key="4">
    <source>
        <dbReference type="ARBA" id="ARBA00022729"/>
    </source>
</evidence>
<keyword evidence="2" id="KW-0719">Serine esterase</keyword>
<organism evidence="9 10">
    <name type="scientific">Streptomyces lutosisoli</name>
    <dbReference type="NCBI Taxonomy" id="2665721"/>
    <lineage>
        <taxon>Bacteria</taxon>
        <taxon>Bacillati</taxon>
        <taxon>Actinomycetota</taxon>
        <taxon>Actinomycetes</taxon>
        <taxon>Kitasatosporales</taxon>
        <taxon>Streptomycetaceae</taxon>
        <taxon>Streptomyces</taxon>
    </lineage>
</organism>
<keyword evidence="6" id="KW-0106">Calcium</keyword>
<evidence type="ECO:0000256" key="8">
    <source>
        <dbReference type="SAM" id="SignalP"/>
    </source>
</evidence>
<evidence type="ECO:0000256" key="2">
    <source>
        <dbReference type="ARBA" id="ARBA00022487"/>
    </source>
</evidence>
<comment type="similarity">
    <text evidence="1">Belongs to the tannase family.</text>
</comment>
<feature type="chain" id="PRO_5045614874" evidence="8">
    <location>
        <begin position="31"/>
        <end position="578"/>
    </location>
</feature>
<comment type="caution">
    <text evidence="9">The sequence shown here is derived from an EMBL/GenBank/DDBJ whole genome shotgun (WGS) entry which is preliminary data.</text>
</comment>
<gene>
    <name evidence="9" type="ORF">ACFQZP_44975</name>
</gene>
<dbReference type="EMBL" id="JBHTEC010000008">
    <property type="protein sequence ID" value="MFD0288633.1"/>
    <property type="molecule type" value="Genomic_DNA"/>
</dbReference>
<accession>A0ABW2VZF1</accession>
<evidence type="ECO:0000256" key="7">
    <source>
        <dbReference type="ARBA" id="ARBA00023157"/>
    </source>
</evidence>
<dbReference type="PANTHER" id="PTHR33938:SF15">
    <property type="entry name" value="FERULOYL ESTERASE B-RELATED"/>
    <property type="match status" value="1"/>
</dbReference>
<keyword evidence="7" id="KW-1015">Disulfide bond</keyword>
<evidence type="ECO:0000313" key="10">
    <source>
        <dbReference type="Proteomes" id="UP001596957"/>
    </source>
</evidence>
<keyword evidence="4 8" id="KW-0732">Signal</keyword>
<dbReference type="SUPFAM" id="SSF53474">
    <property type="entry name" value="alpha/beta-Hydrolases"/>
    <property type="match status" value="1"/>
</dbReference>
<dbReference type="RefSeq" id="WP_381301865.1">
    <property type="nucleotide sequence ID" value="NZ_JBHTEC010000008.1"/>
</dbReference>
<dbReference type="InterPro" id="IPR029058">
    <property type="entry name" value="AB_hydrolase_fold"/>
</dbReference>
<keyword evidence="3" id="KW-0479">Metal-binding</keyword>
<evidence type="ECO:0000313" key="9">
    <source>
        <dbReference type="EMBL" id="MFD0288633.1"/>
    </source>
</evidence>
<dbReference type="Pfam" id="PF07519">
    <property type="entry name" value="Tannase"/>
    <property type="match status" value="1"/>
</dbReference>
<keyword evidence="5 9" id="KW-0378">Hydrolase</keyword>
<dbReference type="GO" id="GO:0016787">
    <property type="term" value="F:hydrolase activity"/>
    <property type="evidence" value="ECO:0007669"/>
    <property type="project" value="UniProtKB-KW"/>
</dbReference>
<evidence type="ECO:0000256" key="5">
    <source>
        <dbReference type="ARBA" id="ARBA00022801"/>
    </source>
</evidence>
<protein>
    <submittedName>
        <fullName evidence="9">Tannase/feruloyl esterase family alpha/beta hydrolase</fullName>
    </submittedName>
</protein>
<sequence length="578" mass="60116">MTSPIPRPRVRRIAATLAAVLALTIGTAGAPTGSAAEADTTAAGTTPAMDCTGVAGLDLSGISGAPTQIASATVLAAADNTLGSWAACEVKGLIAPQIQFDLRLPMTTWQGSYLQVGCGGNCGVVTTGSAPAATGCTPLTSGAFAVATDNQGHYGSSMSSGLFGTDPTLKADFGYKSEHQLAVVAKDIVKRFYGHSAGHSYYDGCSQGGHEALTEAQRYPTDFDGIIAGAPANNWTAHTFQHAWNAQAVFADGTDATLVTSDLEPLHEAVLKGCNAGADGIIEDPLSCTWDPGGIECASGQTSTADDFCLTSEQVTTVRKLYSGPRNSDGKLLYPGWQLRGNELNWAGVIVPSSRTGSTSNKTNVNERVRYLLYPEAHPELSYKDVEFTTTTYKQLMRLNEGTMDATDPDLSAFKAAGGKLIIWQGLADPNISSVAAMAYYKAVQQEMGGASKTSGFARLFLLPGVAHCGGGQGPDSIDALSAIVDWVTAGQAPDSLLSQAIDSAGSGEVTASRPVYPFPYIAVNTTGGSDDDASSYTALLSTAEQNLTVDYLGSFRSGYETVSGWVDGKWVTRPGKS</sequence>